<dbReference type="Proteomes" id="UP000515153">
    <property type="component" value="Unplaced"/>
</dbReference>
<reference evidence="3" key="1">
    <citation type="journal article" date="2019" name="Mol. Biol. Evol.">
        <title>Blast fungal genomes show frequent chromosomal changes, gene gains and losses, and effector gene turnover.</title>
        <authorList>
            <person name="Gomez Luciano L.B."/>
            <person name="Jason Tsai I."/>
            <person name="Chuma I."/>
            <person name="Tosa Y."/>
            <person name="Chen Y.H."/>
            <person name="Li J.Y."/>
            <person name="Li M.Y."/>
            <person name="Jade Lu M.Y."/>
            <person name="Nakayashiki H."/>
            <person name="Li W.H."/>
        </authorList>
    </citation>
    <scope>NUCLEOTIDE SEQUENCE</scope>
    <source>
        <strain evidence="3">NI907</strain>
    </source>
</reference>
<feature type="transmembrane region" description="Helical" evidence="1">
    <location>
        <begin position="41"/>
        <end position="58"/>
    </location>
</feature>
<dbReference type="RefSeq" id="XP_030976010.1">
    <property type="nucleotide sequence ID" value="XM_031132474.1"/>
</dbReference>
<dbReference type="Pfam" id="PF01633">
    <property type="entry name" value="Choline_kinase"/>
    <property type="match status" value="1"/>
</dbReference>
<dbReference type="PANTHER" id="PTHR21310">
    <property type="entry name" value="AMINOGLYCOSIDE PHOSPHOTRANSFERASE-RELATED-RELATED"/>
    <property type="match status" value="1"/>
</dbReference>
<accession>A0A6P8AM86</accession>
<dbReference type="KEGG" id="pgri:PgNI_12527"/>
<dbReference type="InterPro" id="IPR011009">
    <property type="entry name" value="Kinase-like_dom_sf"/>
</dbReference>
<dbReference type="Gene3D" id="3.90.1200.10">
    <property type="match status" value="1"/>
</dbReference>
<reference evidence="3" key="2">
    <citation type="submission" date="2019-10" db="EMBL/GenBank/DDBJ databases">
        <authorList>
            <consortium name="NCBI Genome Project"/>
        </authorList>
    </citation>
    <scope>NUCLEOTIDE SEQUENCE</scope>
    <source>
        <strain evidence="3">NI907</strain>
    </source>
</reference>
<organism evidence="2 3">
    <name type="scientific">Pyricularia grisea</name>
    <name type="common">Crabgrass-specific blast fungus</name>
    <name type="synonym">Magnaporthe grisea</name>
    <dbReference type="NCBI Taxonomy" id="148305"/>
    <lineage>
        <taxon>Eukaryota</taxon>
        <taxon>Fungi</taxon>
        <taxon>Dikarya</taxon>
        <taxon>Ascomycota</taxon>
        <taxon>Pezizomycotina</taxon>
        <taxon>Sordariomycetes</taxon>
        <taxon>Sordariomycetidae</taxon>
        <taxon>Magnaporthales</taxon>
        <taxon>Pyriculariaceae</taxon>
        <taxon>Pyricularia</taxon>
    </lineage>
</organism>
<dbReference type="CDD" id="cd05120">
    <property type="entry name" value="APH_ChoK_like"/>
    <property type="match status" value="1"/>
</dbReference>
<evidence type="ECO:0000256" key="1">
    <source>
        <dbReference type="SAM" id="Phobius"/>
    </source>
</evidence>
<dbReference type="SUPFAM" id="SSF56112">
    <property type="entry name" value="Protein kinase-like (PK-like)"/>
    <property type="match status" value="1"/>
</dbReference>
<protein>
    <recommendedName>
        <fullName evidence="4">Aminoglycoside phosphotransferase domain-containing protein</fullName>
    </recommendedName>
</protein>
<keyword evidence="2" id="KW-1185">Reference proteome</keyword>
<keyword evidence="1" id="KW-0812">Transmembrane</keyword>
<name>A0A6P8AM86_PYRGI</name>
<keyword evidence="1" id="KW-1133">Transmembrane helix</keyword>
<evidence type="ECO:0000313" key="2">
    <source>
        <dbReference type="Proteomes" id="UP000515153"/>
    </source>
</evidence>
<dbReference type="AlphaFoldDB" id="A0A6P8AM86"/>
<evidence type="ECO:0008006" key="4">
    <source>
        <dbReference type="Google" id="ProtNLM"/>
    </source>
</evidence>
<reference evidence="3" key="3">
    <citation type="submission" date="2025-08" db="UniProtKB">
        <authorList>
            <consortium name="RefSeq"/>
        </authorList>
    </citation>
    <scope>IDENTIFICATION</scope>
    <source>
        <strain evidence="3">NI907</strain>
    </source>
</reference>
<proteinExistence type="predicted"/>
<sequence length="300" mass="34785">MPPVTYWMPEERRDKYCESIITECRYFIADMSGSSAASARPNGMFIPSMVILLCLCWAKKKEKKKRLLNSADTLNANREKDCIAITHERKYYRCDNTWVKRSLRESEWQTHDGHTHVPRLNKERVLNEGACLKYLSEKTDIPLPKLYATFEDDGVAYLITEYVNGVGMNNLTAEQQKVVVHELEKHLKTLKKLTSSQWGGPEGLVLPPYRIMKNCDGPWYMKHRKESSLVFCHNDLSANNVIVDPSSLKIMAIIDWEYSGFFPLEFERPFYRRPGPSIALPDEVDDVENLLRMIDLEKKT</sequence>
<dbReference type="GeneID" id="41967377"/>
<dbReference type="InterPro" id="IPR051678">
    <property type="entry name" value="AGP_Transferase"/>
</dbReference>
<keyword evidence="1" id="KW-0472">Membrane</keyword>
<evidence type="ECO:0000313" key="3">
    <source>
        <dbReference type="RefSeq" id="XP_030976010.1"/>
    </source>
</evidence>
<gene>
    <name evidence="3" type="ORF">PgNI_12527</name>
</gene>
<dbReference type="PANTHER" id="PTHR21310:SF15">
    <property type="entry name" value="AMINOGLYCOSIDE PHOSPHOTRANSFERASE DOMAIN-CONTAINING PROTEIN"/>
    <property type="match status" value="1"/>
</dbReference>